<protein>
    <submittedName>
        <fullName evidence="7">Major facilitator superfamily</fullName>
    </submittedName>
</protein>
<evidence type="ECO:0000313" key="8">
    <source>
        <dbReference type="Proteomes" id="UP000034050"/>
    </source>
</evidence>
<dbReference type="Pfam" id="PF07690">
    <property type="entry name" value="MFS_1"/>
    <property type="match status" value="1"/>
</dbReference>
<feature type="transmembrane region" description="Helical" evidence="6">
    <location>
        <begin position="58"/>
        <end position="80"/>
    </location>
</feature>
<dbReference type="PANTHER" id="PTHR23513:SF6">
    <property type="entry name" value="MAJOR FACILITATOR SUPERFAMILY ASSOCIATED DOMAIN-CONTAINING PROTEIN"/>
    <property type="match status" value="1"/>
</dbReference>
<feature type="transmembrane region" description="Helical" evidence="6">
    <location>
        <begin position="87"/>
        <end position="104"/>
    </location>
</feature>
<dbReference type="GO" id="GO:0005886">
    <property type="term" value="C:plasma membrane"/>
    <property type="evidence" value="ECO:0007669"/>
    <property type="project" value="UniProtKB-SubCell"/>
</dbReference>
<dbReference type="Proteomes" id="UP000034050">
    <property type="component" value="Unassembled WGS sequence"/>
</dbReference>
<dbReference type="AlphaFoldDB" id="A0A0G1CMF6"/>
<evidence type="ECO:0000256" key="4">
    <source>
        <dbReference type="ARBA" id="ARBA00022989"/>
    </source>
</evidence>
<reference evidence="7 8" key="1">
    <citation type="journal article" date="2015" name="Nature">
        <title>rRNA introns, odd ribosomes, and small enigmatic genomes across a large radiation of phyla.</title>
        <authorList>
            <person name="Brown C.T."/>
            <person name="Hug L.A."/>
            <person name="Thomas B.C."/>
            <person name="Sharon I."/>
            <person name="Castelle C.J."/>
            <person name="Singh A."/>
            <person name="Wilkins M.J."/>
            <person name="Williams K.H."/>
            <person name="Banfield J.F."/>
        </authorList>
    </citation>
    <scope>NUCLEOTIDE SEQUENCE [LARGE SCALE GENOMIC DNA]</scope>
</reference>
<sequence length="440" mass="47893">MDTRKPDSTSLILQVLKVAPFRNLWLAQIISQIAFNMLTFVLAVLIYSQTRSNTAVSILYLTVGIPAAVFGIVSGVYVDLFNKRQTLIATTVIRAILLLGLFFLRSNLFIVYATIAAVSVVSQFFVPAEASLIPQFIDSKLLLSANSLFTLTFYSAIIGGFALGGPLLAYLGEANILILLTLLFLLSTGFLVFVPSTPTPIVVDKPKIKLAKAWQDLLAGLKFVRDVVPVGRAILLLTLAQAVIAIFITLGPGFVDRILRLELTDASLIILGPAALGMIVGALVVGSWGSKFRKRRLINFGLYVSGGLLIFLAVMVRLSRYNTFETVVENIFRTSLETGLLPISIGSFFLLGFANSLIDVSCNTVLQQQTTDEVRGKVYGILQSLIAGVAILPVVVSGLLADLFGVGKIIFLLGVFLLMFSFYTSGMFSRWREHYTINSS</sequence>
<keyword evidence="3 6" id="KW-0812">Transmembrane</keyword>
<dbReference type="InterPro" id="IPR011701">
    <property type="entry name" value="MFS"/>
</dbReference>
<feature type="transmembrane region" description="Helical" evidence="6">
    <location>
        <begin position="110"/>
        <end position="128"/>
    </location>
</feature>
<dbReference type="EMBL" id="LCFD01000008">
    <property type="protein sequence ID" value="KKS86667.1"/>
    <property type="molecule type" value="Genomic_DNA"/>
</dbReference>
<evidence type="ECO:0000256" key="6">
    <source>
        <dbReference type="SAM" id="Phobius"/>
    </source>
</evidence>
<dbReference type="SUPFAM" id="SSF103473">
    <property type="entry name" value="MFS general substrate transporter"/>
    <property type="match status" value="1"/>
</dbReference>
<evidence type="ECO:0000256" key="1">
    <source>
        <dbReference type="ARBA" id="ARBA00004651"/>
    </source>
</evidence>
<feature type="transmembrane region" description="Helical" evidence="6">
    <location>
        <begin position="24"/>
        <end position="46"/>
    </location>
</feature>
<proteinExistence type="predicted"/>
<comment type="caution">
    <text evidence="7">The sequence shown here is derived from an EMBL/GenBank/DDBJ whole genome shotgun (WGS) entry which is preliminary data.</text>
</comment>
<feature type="transmembrane region" description="Helical" evidence="6">
    <location>
        <begin position="300"/>
        <end position="319"/>
    </location>
</feature>
<organism evidence="7 8">
    <name type="scientific">Candidatus Gottesmanbacteria bacterium GW2011_GWB1_43_11</name>
    <dbReference type="NCBI Taxonomy" id="1618446"/>
    <lineage>
        <taxon>Bacteria</taxon>
        <taxon>Candidatus Gottesmaniibacteriota</taxon>
    </lineage>
</organism>
<dbReference type="STRING" id="1618446.UV61_C0008G0120"/>
<dbReference type="CDD" id="cd06173">
    <property type="entry name" value="MFS_MefA_like"/>
    <property type="match status" value="1"/>
</dbReference>
<accession>A0A0G1CMF6</accession>
<keyword evidence="4 6" id="KW-1133">Transmembrane helix</keyword>
<feature type="transmembrane region" description="Helical" evidence="6">
    <location>
        <begin position="378"/>
        <end position="400"/>
    </location>
</feature>
<evidence type="ECO:0000256" key="2">
    <source>
        <dbReference type="ARBA" id="ARBA00022475"/>
    </source>
</evidence>
<comment type="subcellular location">
    <subcellularLocation>
        <location evidence="1">Cell membrane</location>
        <topology evidence="1">Multi-pass membrane protein</topology>
    </subcellularLocation>
</comment>
<evidence type="ECO:0000313" key="7">
    <source>
        <dbReference type="EMBL" id="KKS86667.1"/>
    </source>
</evidence>
<feature type="transmembrane region" description="Helical" evidence="6">
    <location>
        <begin position="339"/>
        <end position="358"/>
    </location>
</feature>
<feature type="transmembrane region" description="Helical" evidence="6">
    <location>
        <begin position="266"/>
        <end position="288"/>
    </location>
</feature>
<gene>
    <name evidence="7" type="ORF">UV61_C0008G0120</name>
</gene>
<keyword evidence="5 6" id="KW-0472">Membrane</keyword>
<dbReference type="PANTHER" id="PTHR23513">
    <property type="entry name" value="INTEGRAL MEMBRANE EFFLUX PROTEIN-RELATED"/>
    <property type="match status" value="1"/>
</dbReference>
<dbReference type="Gene3D" id="1.20.1250.20">
    <property type="entry name" value="MFS general substrate transporter like domains"/>
    <property type="match status" value="1"/>
</dbReference>
<dbReference type="GO" id="GO:0022857">
    <property type="term" value="F:transmembrane transporter activity"/>
    <property type="evidence" value="ECO:0007669"/>
    <property type="project" value="InterPro"/>
</dbReference>
<feature type="transmembrane region" description="Helical" evidence="6">
    <location>
        <begin position="406"/>
        <end position="424"/>
    </location>
</feature>
<feature type="transmembrane region" description="Helical" evidence="6">
    <location>
        <begin position="233"/>
        <end position="254"/>
    </location>
</feature>
<evidence type="ECO:0000256" key="5">
    <source>
        <dbReference type="ARBA" id="ARBA00023136"/>
    </source>
</evidence>
<feature type="transmembrane region" description="Helical" evidence="6">
    <location>
        <begin position="176"/>
        <end position="194"/>
    </location>
</feature>
<dbReference type="InterPro" id="IPR036259">
    <property type="entry name" value="MFS_trans_sf"/>
</dbReference>
<evidence type="ECO:0000256" key="3">
    <source>
        <dbReference type="ARBA" id="ARBA00022692"/>
    </source>
</evidence>
<feature type="transmembrane region" description="Helical" evidence="6">
    <location>
        <begin position="148"/>
        <end position="170"/>
    </location>
</feature>
<keyword evidence="2" id="KW-1003">Cell membrane</keyword>
<name>A0A0G1CMF6_9BACT</name>